<keyword evidence="6" id="KW-0547">Nucleotide-binding</keyword>
<comment type="subcellular location">
    <subcellularLocation>
        <location evidence="1">Endoplasmic reticulum membrane</location>
        <topology evidence="1">Multi-pass membrane protein</topology>
    </subcellularLocation>
</comment>
<dbReference type="InterPro" id="IPR059000">
    <property type="entry name" value="ATPase_P-type_domA"/>
</dbReference>
<dbReference type="Gene3D" id="3.40.50.1000">
    <property type="entry name" value="HAD superfamily/HAD-like"/>
    <property type="match status" value="1"/>
</dbReference>
<protein>
    <recommendedName>
        <fullName evidence="19">Manganese-transporting ATPase 13A1</fullName>
    </recommendedName>
</protein>
<feature type="region of interest" description="Disordered" evidence="13">
    <location>
        <begin position="893"/>
        <end position="912"/>
    </location>
</feature>
<evidence type="ECO:0000256" key="11">
    <source>
        <dbReference type="ARBA" id="ARBA00022989"/>
    </source>
</evidence>
<evidence type="ECO:0000256" key="3">
    <source>
        <dbReference type="ARBA" id="ARBA00022448"/>
    </source>
</evidence>
<feature type="transmembrane region" description="Helical" evidence="14">
    <location>
        <begin position="232"/>
        <end position="250"/>
    </location>
</feature>
<dbReference type="PRINTS" id="PR00119">
    <property type="entry name" value="CATATPASE"/>
</dbReference>
<evidence type="ECO:0000256" key="4">
    <source>
        <dbReference type="ARBA" id="ARBA00022692"/>
    </source>
</evidence>
<dbReference type="InterPro" id="IPR008250">
    <property type="entry name" value="ATPase_P-typ_transduc_dom_A_sf"/>
</dbReference>
<keyword evidence="3" id="KW-0813">Transport</keyword>
<feature type="transmembrane region" description="Helical" evidence="14">
    <location>
        <begin position="207"/>
        <end position="226"/>
    </location>
</feature>
<feature type="transmembrane region" description="Helical" evidence="14">
    <location>
        <begin position="1088"/>
        <end position="1107"/>
    </location>
</feature>
<dbReference type="InterPro" id="IPR018303">
    <property type="entry name" value="ATPase_P-typ_P_site"/>
</dbReference>
<gene>
    <name evidence="17" type="ORF">Pcinc_011337</name>
</gene>
<dbReference type="PROSITE" id="PS00154">
    <property type="entry name" value="ATPASE_E1_E2"/>
    <property type="match status" value="1"/>
</dbReference>
<evidence type="ECO:0000256" key="7">
    <source>
        <dbReference type="ARBA" id="ARBA00022824"/>
    </source>
</evidence>
<evidence type="ECO:0000256" key="12">
    <source>
        <dbReference type="ARBA" id="ARBA00023136"/>
    </source>
</evidence>
<feature type="compositionally biased region" description="Polar residues" evidence="13">
    <location>
        <begin position="900"/>
        <end position="912"/>
    </location>
</feature>
<comment type="caution">
    <text evidence="17">The sequence shown here is derived from an EMBL/GenBank/DDBJ whole genome shotgun (WGS) entry which is preliminary data.</text>
</comment>
<keyword evidence="9" id="KW-0460">Magnesium</keyword>
<dbReference type="PANTHER" id="PTHR45630">
    <property type="entry name" value="CATION-TRANSPORTING ATPASE-RELATED"/>
    <property type="match status" value="1"/>
</dbReference>
<evidence type="ECO:0000256" key="14">
    <source>
        <dbReference type="SAM" id="Phobius"/>
    </source>
</evidence>
<feature type="transmembrane region" description="Helical" evidence="14">
    <location>
        <begin position="1000"/>
        <end position="1018"/>
    </location>
</feature>
<dbReference type="InterPro" id="IPR023299">
    <property type="entry name" value="ATPase_P-typ_cyto_dom_N"/>
</dbReference>
<dbReference type="InterPro" id="IPR023298">
    <property type="entry name" value="ATPase_P-typ_TM_dom_sf"/>
</dbReference>
<keyword evidence="7" id="KW-0256">Endoplasmic reticulum</keyword>
<evidence type="ECO:0000256" key="6">
    <source>
        <dbReference type="ARBA" id="ARBA00022741"/>
    </source>
</evidence>
<dbReference type="GO" id="GO:0016887">
    <property type="term" value="F:ATP hydrolysis activity"/>
    <property type="evidence" value="ECO:0007669"/>
    <property type="project" value="InterPro"/>
</dbReference>
<organism evidence="17 18">
    <name type="scientific">Petrolisthes cinctipes</name>
    <name type="common">Flat porcelain crab</name>
    <dbReference type="NCBI Taxonomy" id="88211"/>
    <lineage>
        <taxon>Eukaryota</taxon>
        <taxon>Metazoa</taxon>
        <taxon>Ecdysozoa</taxon>
        <taxon>Arthropoda</taxon>
        <taxon>Crustacea</taxon>
        <taxon>Multicrustacea</taxon>
        <taxon>Malacostraca</taxon>
        <taxon>Eumalacostraca</taxon>
        <taxon>Eucarida</taxon>
        <taxon>Decapoda</taxon>
        <taxon>Pleocyemata</taxon>
        <taxon>Anomura</taxon>
        <taxon>Galatheoidea</taxon>
        <taxon>Porcellanidae</taxon>
        <taxon>Petrolisthes</taxon>
    </lineage>
</organism>
<dbReference type="Gene3D" id="3.40.1110.10">
    <property type="entry name" value="Calcium-transporting ATPase, cytoplasmic domain N"/>
    <property type="match status" value="1"/>
</dbReference>
<evidence type="ECO:0000256" key="8">
    <source>
        <dbReference type="ARBA" id="ARBA00022840"/>
    </source>
</evidence>
<comment type="similarity">
    <text evidence="2">Belongs to the cation transport ATPase (P-type) (TC 3.A.3) family. Type V subfamily.</text>
</comment>
<sequence>MNIMLICRVLDGASVFSVMASGPIDDLVQYIVICTPRSFLFHGYVLPFLVAYCGWAWAWLGGYLWPEMGVVLVCIVGFLHALTCLACRWSVHIRCLLTCRKVRDPRHATLAKVVPTPNNGSAEIVPIIHTSEADGGTNTHLTFQKTKYIYDSEERHQFTALSYPIDLPISYYTEWRGYQDEEQLARALQKYGPNEVKMEVPEFMELFRERATAPFFVFQVVCVGLWCLDEYWYYSVFTLVMLVVFEATLVQQQLRNMAEIRKMTAKPYTIQVYRSRRWRGVPTDQLLPGDLVSVPRSASPDTLLPCDLILLRGSCVIDESMLTGESVPQMKESVESLEGDTPLDLTQHSKLRVLFAGTRVLQHTPPPRAPSGLRGPDTGCLCYVARTGFSTCQGRLLRTILYGVSRVTANTLETFAFILFLLVFAIAAASYVWIKGTEDPNRNRYKLFLECTLILTSVVPPELPIELSLAVNTSLLALSRLLVYCTEPFRIPFAGKVDVCCFDKTGTLTSDDLVVEGITGLSNSSEVVPVTEAPLETLQVLASCHSLVLLEDGLVGDPQEKATLAAIDWTLTRGEAVIPKRGKLPGLKIFHRFHFSSILKRMAVVCGYTMPGAADTVYLATVKGAPETIRSMLREVPKEYDSVYLKWSRRGARILALARKELGRLSHSQVRELTREGLECDLEFAGFVVISCPLKRDSKDVVREILHSSHAAVMITGDNALTACHVARELKFTQRKVTLILQDRGDDNWEWSSIDDQLKLPALPTKSSLNTFLHSYDFCITGAGLSWLSTHHPIELKSLLPAVRVFARVSPQQKEQVLNQYKDLGLTTLMCGDGTNDVGALKHAHCGVAILSSAPDRPPQKKSKRGEDGPPSLSPAISEKMENARKLAKRVERHRDKLPHSNSQYRPSPQQEQVVRAQAQLQKLLQEIEEESNPVVKLGDASIAAPFTSKLSSIQCVCHIIKQGRCTLVTTLQMFKILALNALILAYSQSVLYLDGIKFSDYQATLQGLLLAACFLFISRSKPLPVLSRQRPLPNIFNLYTIATVLLQFAVHFSCLVYLVQQANLNSPPKDKSVDLEKEFEPSLLNSTVYIISITLQISTFAINYRGRPYMEGLTENRALLYSLVGSGGLVLSLALGLLPDLAAQFEIVDFPPQYRLMLVQVLAADLLASLLVDRLCLYLLGEGSLPPSLTPHHPS</sequence>
<dbReference type="SFLD" id="SFLDF00027">
    <property type="entry name" value="p-type_atpase"/>
    <property type="match status" value="1"/>
</dbReference>
<dbReference type="InterPro" id="IPR044492">
    <property type="entry name" value="P_typ_ATPase_HD_dom"/>
</dbReference>
<dbReference type="Gene3D" id="2.70.150.10">
    <property type="entry name" value="Calcium-transporting ATPase, cytoplasmic transduction domain A"/>
    <property type="match status" value="1"/>
</dbReference>
<dbReference type="InterPro" id="IPR006544">
    <property type="entry name" value="P-type_TPase_V"/>
</dbReference>
<feature type="transmembrane region" description="Helical" evidence="14">
    <location>
        <begin position="1119"/>
        <end position="1139"/>
    </location>
</feature>
<feature type="transmembrane region" description="Helical" evidence="14">
    <location>
        <begin position="1039"/>
        <end position="1060"/>
    </location>
</feature>
<dbReference type="NCBIfam" id="TIGR01657">
    <property type="entry name" value="P-ATPase-V"/>
    <property type="match status" value="1"/>
</dbReference>
<evidence type="ECO:0000313" key="18">
    <source>
        <dbReference type="Proteomes" id="UP001286313"/>
    </source>
</evidence>
<evidence type="ECO:0000256" key="5">
    <source>
        <dbReference type="ARBA" id="ARBA00022723"/>
    </source>
</evidence>
<dbReference type="InterPro" id="IPR047820">
    <property type="entry name" value="P5A-type_ATPase"/>
</dbReference>
<dbReference type="CDD" id="cd07543">
    <property type="entry name" value="P-type_ATPase_cation"/>
    <property type="match status" value="1"/>
</dbReference>
<dbReference type="SUPFAM" id="SSF81665">
    <property type="entry name" value="Calcium ATPase, transmembrane domain M"/>
    <property type="match status" value="1"/>
</dbReference>
<dbReference type="InterPro" id="IPR001757">
    <property type="entry name" value="P_typ_ATPase"/>
</dbReference>
<evidence type="ECO:0000256" key="1">
    <source>
        <dbReference type="ARBA" id="ARBA00004477"/>
    </source>
</evidence>
<reference evidence="17" key="1">
    <citation type="submission" date="2023-10" db="EMBL/GenBank/DDBJ databases">
        <title>Genome assemblies of two species of porcelain crab, Petrolisthes cinctipes and Petrolisthes manimaculis (Anomura: Porcellanidae).</title>
        <authorList>
            <person name="Angst P."/>
        </authorList>
    </citation>
    <scope>NUCLEOTIDE SEQUENCE</scope>
    <source>
        <strain evidence="17">PB745_01</strain>
        <tissue evidence="17">Gill</tissue>
    </source>
</reference>
<dbReference type="GO" id="GO:0005789">
    <property type="term" value="C:endoplasmic reticulum membrane"/>
    <property type="evidence" value="ECO:0007669"/>
    <property type="project" value="UniProtKB-SubCell"/>
</dbReference>
<dbReference type="GO" id="GO:0015662">
    <property type="term" value="F:P-type ion transporter activity"/>
    <property type="evidence" value="ECO:0007669"/>
    <property type="project" value="TreeGrafter"/>
</dbReference>
<evidence type="ECO:0000259" key="15">
    <source>
        <dbReference type="Pfam" id="PF00122"/>
    </source>
</evidence>
<dbReference type="SUPFAM" id="SSF81660">
    <property type="entry name" value="Metal cation-transporting ATPase, ATP-binding domain N"/>
    <property type="match status" value="1"/>
</dbReference>
<dbReference type="SFLD" id="SFLDG00002">
    <property type="entry name" value="C1.7:_P-type_atpase_like"/>
    <property type="match status" value="1"/>
</dbReference>
<dbReference type="NCBIfam" id="TIGR01494">
    <property type="entry name" value="ATPase_P-type"/>
    <property type="match status" value="1"/>
</dbReference>
<evidence type="ECO:0000313" key="17">
    <source>
        <dbReference type="EMBL" id="KAK3884382.1"/>
    </source>
</evidence>
<keyword evidence="5" id="KW-0479">Metal-binding</keyword>
<evidence type="ECO:0000256" key="13">
    <source>
        <dbReference type="SAM" id="MobiDB-lite"/>
    </source>
</evidence>
<dbReference type="Proteomes" id="UP001286313">
    <property type="component" value="Unassembled WGS sequence"/>
</dbReference>
<feature type="transmembrane region" description="Helical" evidence="14">
    <location>
        <begin position="70"/>
        <end position="91"/>
    </location>
</feature>
<evidence type="ECO:0008006" key="19">
    <source>
        <dbReference type="Google" id="ProtNLM"/>
    </source>
</evidence>
<evidence type="ECO:0000259" key="16">
    <source>
        <dbReference type="Pfam" id="PF23143"/>
    </source>
</evidence>
<dbReference type="InterPro" id="IPR023214">
    <property type="entry name" value="HAD_sf"/>
</dbReference>
<evidence type="ECO:0000256" key="10">
    <source>
        <dbReference type="ARBA" id="ARBA00022967"/>
    </source>
</evidence>
<evidence type="ECO:0000256" key="2">
    <source>
        <dbReference type="ARBA" id="ARBA00006000"/>
    </source>
</evidence>
<dbReference type="FunFam" id="3.40.50.1000:FF:000056">
    <property type="entry name" value="Cation-transporting ATPase"/>
    <property type="match status" value="1"/>
</dbReference>
<name>A0AAE1G117_PETCI</name>
<dbReference type="EMBL" id="JAWQEG010000887">
    <property type="protein sequence ID" value="KAK3884382.1"/>
    <property type="molecule type" value="Genomic_DNA"/>
</dbReference>
<keyword evidence="12 14" id="KW-0472">Membrane</keyword>
<feature type="region of interest" description="Disordered" evidence="13">
    <location>
        <begin position="851"/>
        <end position="880"/>
    </location>
</feature>
<feature type="domain" description="P5A-ATPase transmembrane helical hairpin" evidence="16">
    <location>
        <begin position="37"/>
        <end position="102"/>
    </location>
</feature>
<dbReference type="GO" id="GO:0019829">
    <property type="term" value="F:ATPase-coupled monoatomic cation transmembrane transporter activity"/>
    <property type="evidence" value="ECO:0007669"/>
    <property type="project" value="TreeGrafter"/>
</dbReference>
<feature type="transmembrane region" description="Helical" evidence="14">
    <location>
        <begin position="39"/>
        <end position="58"/>
    </location>
</feature>
<keyword evidence="10" id="KW-1278">Translocase</keyword>
<dbReference type="SUPFAM" id="SSF81653">
    <property type="entry name" value="Calcium ATPase, transduction domain A"/>
    <property type="match status" value="1"/>
</dbReference>
<evidence type="ECO:0000256" key="9">
    <source>
        <dbReference type="ARBA" id="ARBA00022842"/>
    </source>
</evidence>
<keyword evidence="4 14" id="KW-0812">Transmembrane</keyword>
<feature type="domain" description="P-type ATPase A" evidence="15">
    <location>
        <begin position="267"/>
        <end position="362"/>
    </location>
</feature>
<dbReference type="PANTHER" id="PTHR45630:SF7">
    <property type="entry name" value="ENDOPLASMIC RETICULUM TRANSMEMBRANE HELIX TRANSLOCASE"/>
    <property type="match status" value="1"/>
</dbReference>
<dbReference type="GO" id="GO:0006874">
    <property type="term" value="P:intracellular calcium ion homeostasis"/>
    <property type="evidence" value="ECO:0007669"/>
    <property type="project" value="TreeGrafter"/>
</dbReference>
<keyword evidence="11 14" id="KW-1133">Transmembrane helix</keyword>
<dbReference type="Pfam" id="PF23143">
    <property type="entry name" value="2TM_P5A-ATPase"/>
    <property type="match status" value="1"/>
</dbReference>
<keyword evidence="18" id="KW-1185">Reference proteome</keyword>
<accession>A0AAE1G117</accession>
<dbReference type="SUPFAM" id="SSF56784">
    <property type="entry name" value="HAD-like"/>
    <property type="match status" value="1"/>
</dbReference>
<feature type="transmembrane region" description="Helical" evidence="14">
    <location>
        <begin position="415"/>
        <end position="434"/>
    </location>
</feature>
<dbReference type="Pfam" id="PF00122">
    <property type="entry name" value="E1-E2_ATPase"/>
    <property type="match status" value="1"/>
</dbReference>
<dbReference type="GO" id="GO:0046872">
    <property type="term" value="F:metal ion binding"/>
    <property type="evidence" value="ECO:0007669"/>
    <property type="project" value="UniProtKB-KW"/>
</dbReference>
<dbReference type="InterPro" id="IPR036412">
    <property type="entry name" value="HAD-like_sf"/>
</dbReference>
<dbReference type="InterPro" id="IPR057255">
    <property type="entry name" value="2TM_P5A-ATPase"/>
</dbReference>
<dbReference type="SFLD" id="SFLDS00003">
    <property type="entry name" value="Haloacid_Dehalogenase"/>
    <property type="match status" value="1"/>
</dbReference>
<keyword evidence="8" id="KW-0067">ATP-binding</keyword>
<dbReference type="AlphaFoldDB" id="A0AAE1G117"/>
<proteinExistence type="inferred from homology"/>
<dbReference type="GO" id="GO:0005524">
    <property type="term" value="F:ATP binding"/>
    <property type="evidence" value="ECO:0007669"/>
    <property type="project" value="UniProtKB-KW"/>
</dbReference>